<sequence length="95" mass="10384">MLNQILIIVAIAAFLLYLFSRIKAIRLKDSLEKKILESRAQLALGATLIAISVILLLLSNFTAIQIVIGGIFLLFGIANATHGARAHKHYTAQLD</sequence>
<evidence type="ECO:0000313" key="3">
    <source>
        <dbReference type="Proteomes" id="UP001341820"/>
    </source>
</evidence>
<organism evidence="2 3">
    <name type="scientific">Shouchella miscanthi</name>
    <dbReference type="NCBI Taxonomy" id="2598861"/>
    <lineage>
        <taxon>Bacteria</taxon>
        <taxon>Bacillati</taxon>
        <taxon>Bacillota</taxon>
        <taxon>Bacilli</taxon>
        <taxon>Bacillales</taxon>
        <taxon>Bacillaceae</taxon>
        <taxon>Shouchella</taxon>
    </lineage>
</organism>
<evidence type="ECO:0000313" key="2">
    <source>
        <dbReference type="EMBL" id="MED4130636.1"/>
    </source>
</evidence>
<dbReference type="Pfam" id="PF14007">
    <property type="entry name" value="YtpI"/>
    <property type="match status" value="1"/>
</dbReference>
<accession>A0ABU6NRS4</accession>
<keyword evidence="3" id="KW-1185">Reference proteome</keyword>
<dbReference type="EMBL" id="JAROAS010000075">
    <property type="protein sequence ID" value="MED4130636.1"/>
    <property type="molecule type" value="Genomic_DNA"/>
</dbReference>
<keyword evidence="1" id="KW-0472">Membrane</keyword>
<keyword evidence="1" id="KW-1133">Transmembrane helix</keyword>
<comment type="caution">
    <text evidence="2">The sequence shown here is derived from an EMBL/GenBank/DDBJ whole genome shotgun (WGS) entry which is preliminary data.</text>
</comment>
<feature type="transmembrane region" description="Helical" evidence="1">
    <location>
        <begin position="6"/>
        <end position="22"/>
    </location>
</feature>
<feature type="transmembrane region" description="Helical" evidence="1">
    <location>
        <begin position="42"/>
        <end position="58"/>
    </location>
</feature>
<protein>
    <submittedName>
        <fullName evidence="2">YtpI family protein</fullName>
    </submittedName>
</protein>
<name>A0ABU6NRS4_9BACI</name>
<feature type="transmembrane region" description="Helical" evidence="1">
    <location>
        <begin position="64"/>
        <end position="81"/>
    </location>
</feature>
<keyword evidence="1" id="KW-0812">Transmembrane</keyword>
<gene>
    <name evidence="2" type="ORF">P5F74_21215</name>
</gene>
<dbReference type="RefSeq" id="WP_035393945.1">
    <property type="nucleotide sequence ID" value="NZ_JAROAS010000075.1"/>
</dbReference>
<reference evidence="2 3" key="1">
    <citation type="submission" date="2023-03" db="EMBL/GenBank/DDBJ databases">
        <title>Bacillus Genome Sequencing.</title>
        <authorList>
            <person name="Dunlap C."/>
        </authorList>
    </citation>
    <scope>NUCLEOTIDE SEQUENCE [LARGE SCALE GENOMIC DNA]</scope>
    <source>
        <strain evidence="2 3">B-4107</strain>
    </source>
</reference>
<proteinExistence type="predicted"/>
<evidence type="ECO:0000256" key="1">
    <source>
        <dbReference type="SAM" id="Phobius"/>
    </source>
</evidence>
<dbReference type="Proteomes" id="UP001341820">
    <property type="component" value="Unassembled WGS sequence"/>
</dbReference>
<dbReference type="InterPro" id="IPR025618">
    <property type="entry name" value="YtpI"/>
</dbReference>